<evidence type="ECO:0000256" key="5">
    <source>
        <dbReference type="ARBA" id="ARBA00030918"/>
    </source>
</evidence>
<keyword evidence="8" id="KW-1185">Reference proteome</keyword>
<feature type="domain" description="Lytic transglycosylase MltA" evidence="6">
    <location>
        <begin position="2"/>
        <end position="110"/>
    </location>
</feature>
<evidence type="ECO:0000256" key="1">
    <source>
        <dbReference type="ARBA" id="ARBA00001420"/>
    </source>
</evidence>
<dbReference type="SMART" id="SM00925">
    <property type="entry name" value="MltA"/>
    <property type="match status" value="1"/>
</dbReference>
<dbReference type="GO" id="GO:0019867">
    <property type="term" value="C:outer membrane"/>
    <property type="evidence" value="ECO:0007669"/>
    <property type="project" value="InterPro"/>
</dbReference>
<gene>
    <name evidence="7" type="ORF">AUC70_02880</name>
</gene>
<comment type="catalytic activity">
    <reaction evidence="1">
        <text>Exolytic cleavage of the (1-&gt;4)-beta-glycosidic linkage between N-acetylmuramic acid (MurNAc) and N-acetylglucosamine (GlcNAc) residues in peptidoglycan, from either the reducing or the non-reducing ends of the peptidoglycan chains, with concomitant formation of a 1,6-anhydrobond in the MurNAc residue.</text>
        <dbReference type="EC" id="4.2.2.n1"/>
    </reaction>
</comment>
<dbReference type="SUPFAM" id="SSF50685">
    <property type="entry name" value="Barwin-like endoglucanases"/>
    <property type="match status" value="1"/>
</dbReference>
<dbReference type="GO" id="GO:0071555">
    <property type="term" value="P:cell wall organization"/>
    <property type="evidence" value="ECO:0007669"/>
    <property type="project" value="UniProtKB-KW"/>
</dbReference>
<dbReference type="Pfam" id="PF03562">
    <property type="entry name" value="MltA"/>
    <property type="match status" value="1"/>
</dbReference>
<dbReference type="InterPro" id="IPR010611">
    <property type="entry name" value="3D_dom"/>
</dbReference>
<dbReference type="CDD" id="cd14485">
    <property type="entry name" value="mltA_like_LT_A"/>
    <property type="match status" value="1"/>
</dbReference>
<name>A0A1E3VQM0_9HYPH</name>
<evidence type="ECO:0000256" key="4">
    <source>
        <dbReference type="ARBA" id="ARBA00023316"/>
    </source>
</evidence>
<evidence type="ECO:0000256" key="2">
    <source>
        <dbReference type="ARBA" id="ARBA00012587"/>
    </source>
</evidence>
<dbReference type="GO" id="GO:0008933">
    <property type="term" value="F:peptidoglycan lytic transglycosylase activity"/>
    <property type="evidence" value="ECO:0007669"/>
    <property type="project" value="TreeGrafter"/>
</dbReference>
<dbReference type="EMBL" id="LPWE01000010">
    <property type="protein sequence ID" value="ODR95824.1"/>
    <property type="molecule type" value="Genomic_DNA"/>
</dbReference>
<evidence type="ECO:0000256" key="3">
    <source>
        <dbReference type="ARBA" id="ARBA00023239"/>
    </source>
</evidence>
<dbReference type="EC" id="4.2.2.n1" evidence="2"/>
<dbReference type="Proteomes" id="UP000094172">
    <property type="component" value="Unassembled WGS sequence"/>
</dbReference>
<dbReference type="GO" id="GO:0009254">
    <property type="term" value="P:peptidoglycan turnover"/>
    <property type="evidence" value="ECO:0007669"/>
    <property type="project" value="InterPro"/>
</dbReference>
<protein>
    <recommendedName>
        <fullName evidence="2">peptidoglycan lytic exotransglycosylase</fullName>
        <ecNumber evidence="2">4.2.2.n1</ecNumber>
    </recommendedName>
    <alternativeName>
        <fullName evidence="5">Murein hydrolase A</fullName>
    </alternativeName>
</protein>
<dbReference type="InterPro" id="IPR036908">
    <property type="entry name" value="RlpA-like_sf"/>
</dbReference>
<dbReference type="CDD" id="cd14668">
    <property type="entry name" value="mlta_B"/>
    <property type="match status" value="1"/>
</dbReference>
<evidence type="ECO:0000313" key="8">
    <source>
        <dbReference type="Proteomes" id="UP000094172"/>
    </source>
</evidence>
<organism evidence="7 8">
    <name type="scientific">Methyloceanibacter stevinii</name>
    <dbReference type="NCBI Taxonomy" id="1774970"/>
    <lineage>
        <taxon>Bacteria</taxon>
        <taxon>Pseudomonadati</taxon>
        <taxon>Pseudomonadota</taxon>
        <taxon>Alphaproteobacteria</taxon>
        <taxon>Hyphomicrobiales</taxon>
        <taxon>Hyphomicrobiaceae</taxon>
        <taxon>Methyloceanibacter</taxon>
    </lineage>
</organism>
<evidence type="ECO:0000313" key="7">
    <source>
        <dbReference type="EMBL" id="ODR95824.1"/>
    </source>
</evidence>
<proteinExistence type="predicted"/>
<dbReference type="InterPro" id="IPR026044">
    <property type="entry name" value="MltA"/>
</dbReference>
<keyword evidence="3" id="KW-0456">Lyase</keyword>
<reference evidence="7 8" key="1">
    <citation type="journal article" date="2016" name="Environ. Microbiol.">
        <title>New Methyloceanibacter diversity from North Sea sediments includes methanotroph containing solely the soluble methane monooxygenase.</title>
        <authorList>
            <person name="Vekeman B."/>
            <person name="Kerckhof F.M."/>
            <person name="Cremers G."/>
            <person name="de Vos P."/>
            <person name="Vandamme P."/>
            <person name="Boon N."/>
            <person name="Op den Camp H.J."/>
            <person name="Heylen K."/>
        </authorList>
    </citation>
    <scope>NUCLEOTIDE SEQUENCE [LARGE SCALE GENOMIC DNA]</scope>
    <source>
        <strain evidence="7 8">R-67176</strain>
    </source>
</reference>
<dbReference type="PANTHER" id="PTHR30124:SF0">
    <property type="entry name" value="MEMBRANE-BOUND LYTIC MUREIN TRANSGLYCOSYLASE A"/>
    <property type="match status" value="1"/>
</dbReference>
<evidence type="ECO:0000259" key="6">
    <source>
        <dbReference type="SMART" id="SM00925"/>
    </source>
</evidence>
<dbReference type="STRING" id="1774970.AUC70_02880"/>
<dbReference type="Pfam" id="PF06725">
    <property type="entry name" value="3D"/>
    <property type="match status" value="1"/>
</dbReference>
<dbReference type="PANTHER" id="PTHR30124">
    <property type="entry name" value="MEMBRANE-BOUND LYTIC MUREIN TRANSGLYCOSYLASE A"/>
    <property type="match status" value="1"/>
</dbReference>
<dbReference type="AlphaFoldDB" id="A0A1E3VQM0"/>
<keyword evidence="4" id="KW-0961">Cell wall biogenesis/degradation</keyword>
<dbReference type="InterPro" id="IPR005300">
    <property type="entry name" value="MltA_B"/>
</dbReference>
<dbReference type="Gene3D" id="2.40.240.50">
    <property type="entry name" value="Barwin-like endoglucanases"/>
    <property type="match status" value="1"/>
</dbReference>
<accession>A0A1E3VQM0</accession>
<comment type="caution">
    <text evidence="7">The sequence shown here is derived from an EMBL/GenBank/DDBJ whole genome shotgun (WGS) entry which is preliminary data.</text>
</comment>
<dbReference type="GO" id="GO:0004553">
    <property type="term" value="F:hydrolase activity, hydrolyzing O-glycosyl compounds"/>
    <property type="evidence" value="ECO:0007669"/>
    <property type="project" value="InterPro"/>
</dbReference>
<dbReference type="GO" id="GO:0009253">
    <property type="term" value="P:peptidoglycan catabolic process"/>
    <property type="evidence" value="ECO:0007669"/>
    <property type="project" value="TreeGrafter"/>
</dbReference>
<sequence>MVPYFTRAEIEAGALDGRGLVVLYTDDPVDLYFMHVQGSGLVHLDDGTSVRLTYAGKNGHPYTSLARVLVDLGELDAGGIDMDALKAWLRTDLERGRALMRMNQSYTFFSVLPGDEAARGPHGAEGVPLTPGRSLAVDPTYIPLGTPVFVTVPEFAGEDGRPFGRLMIAQDVGSAIRGPQRGDIFFGTGEAAGALAGRTRHAARFHVLMRKR</sequence>